<evidence type="ECO:0000256" key="1">
    <source>
        <dbReference type="SAM" id="Phobius"/>
    </source>
</evidence>
<dbReference type="EMBL" id="MHQC01000046">
    <property type="protein sequence ID" value="OGZ94012.1"/>
    <property type="molecule type" value="Genomic_DNA"/>
</dbReference>
<organism evidence="2 3">
    <name type="scientific">Candidatus Sungbacteria bacterium RIFCSPHIGHO2_01_FULL_47_32</name>
    <dbReference type="NCBI Taxonomy" id="1802264"/>
    <lineage>
        <taxon>Bacteria</taxon>
        <taxon>Candidatus Sungiibacteriota</taxon>
    </lineage>
</organism>
<evidence type="ECO:0008006" key="4">
    <source>
        <dbReference type="Google" id="ProtNLM"/>
    </source>
</evidence>
<name>A0A1G2K3L0_9BACT</name>
<keyword evidence="1" id="KW-1133">Transmembrane helix</keyword>
<dbReference type="InterPro" id="IPR008969">
    <property type="entry name" value="CarboxyPept-like_regulatory"/>
</dbReference>
<accession>A0A1G2K3L0</accession>
<dbReference type="Proteomes" id="UP000177152">
    <property type="component" value="Unassembled WGS sequence"/>
</dbReference>
<feature type="transmembrane region" description="Helical" evidence="1">
    <location>
        <begin position="35"/>
        <end position="59"/>
    </location>
</feature>
<evidence type="ECO:0000313" key="3">
    <source>
        <dbReference type="Proteomes" id="UP000177152"/>
    </source>
</evidence>
<dbReference type="SUPFAM" id="SSF49464">
    <property type="entry name" value="Carboxypeptidase regulatory domain-like"/>
    <property type="match status" value="1"/>
</dbReference>
<keyword evidence="1" id="KW-0812">Transmembrane</keyword>
<evidence type="ECO:0000313" key="2">
    <source>
        <dbReference type="EMBL" id="OGZ94012.1"/>
    </source>
</evidence>
<dbReference type="AlphaFoldDB" id="A0A1G2K3L0"/>
<comment type="caution">
    <text evidence="2">The sequence shown here is derived from an EMBL/GenBank/DDBJ whole genome shotgun (WGS) entry which is preliminary data.</text>
</comment>
<feature type="transmembrane region" description="Helical" evidence="1">
    <location>
        <begin position="6"/>
        <end position="23"/>
    </location>
</feature>
<reference evidence="2 3" key="1">
    <citation type="journal article" date="2016" name="Nat. Commun.">
        <title>Thousands of microbial genomes shed light on interconnected biogeochemical processes in an aquifer system.</title>
        <authorList>
            <person name="Anantharaman K."/>
            <person name="Brown C.T."/>
            <person name="Hug L.A."/>
            <person name="Sharon I."/>
            <person name="Castelle C.J."/>
            <person name="Probst A.J."/>
            <person name="Thomas B.C."/>
            <person name="Singh A."/>
            <person name="Wilkins M.J."/>
            <person name="Karaoz U."/>
            <person name="Brodie E.L."/>
            <person name="Williams K.H."/>
            <person name="Hubbard S.S."/>
            <person name="Banfield J.F."/>
        </authorList>
    </citation>
    <scope>NUCLEOTIDE SEQUENCE [LARGE SCALE GENOMIC DNA]</scope>
</reference>
<proteinExistence type="predicted"/>
<dbReference type="Gene3D" id="2.60.40.1120">
    <property type="entry name" value="Carboxypeptidase-like, regulatory domain"/>
    <property type="match status" value="1"/>
</dbReference>
<protein>
    <recommendedName>
        <fullName evidence="4">Carboxypeptidase regulatory-like domain-containing protein</fullName>
    </recommendedName>
</protein>
<keyword evidence="1" id="KW-0472">Membrane</keyword>
<sequence length="627" mass="67758">MNTVVDFLIWYTYNVTVYMKFIARLRKKILEHFRWVAGFGLVESIVGVAIFAIIGVSVYSTYVRIFQVIRATKEKDAAIALANEEFEVVRNLPYSDVGIMNGIPPGKIPATQVFQRAEGRYTVSTVIRNIDDLFDGTAGGTPNDLSPADYKLAELTITCTSCQRFTPIVFNTRVSPKNLESASTNGSLFVQVFDANGNAVKDATVHIVNSSSSIDITDVTDNTGWLRIIDAPPGVNVYQITVSKNGYSTEQTYTPGSPQNPNPIKPHATVAVQEVTQTSFAIDGLSTLNVSSVTESCSAVGPLNFHLKGSKLIGTSPDVYKYDENPYVTDSSGIKVIPDLEWDTLTITSTNAAYDLAGTIPLSPMGLAPSTTQNLMLVVADKDPQAIMVTVRDLGTQLPISGAEVTLTKSGYSGTATTGRGFLTQTDWSNGPGNATSTVDPKAYFFGDSTLDDQSSPPGDLTLKKIGQFYQPSGTLISSTFDTGSAGNFYQLLWNPGSEPPQTGADSIKFQFAANNDASTWNFTGPDGTADTYYTYEDQNLSNAYNNKRYARYKAFLQTASTSYTPTLSDVSFTFSSQCVPSGQVLFNGLSPATYSLTVTKSGYQSYTDSDVSINGGWQAYDVSLQP</sequence>
<gene>
    <name evidence="2" type="ORF">A2633_01050</name>
</gene>